<feature type="non-terminal residue" evidence="3">
    <location>
        <position position="1"/>
    </location>
</feature>
<dbReference type="InterPro" id="IPR001959">
    <property type="entry name" value="Transposase"/>
</dbReference>
<evidence type="ECO:0000259" key="2">
    <source>
        <dbReference type="Pfam" id="PF12323"/>
    </source>
</evidence>
<sequence length="269" mass="30426">QRTTLLRHARAARFAYNWGLARRMEEYEKTGKSSNAIGLHRQLNVLKKTDFPWMYEVSKCAPQEALRDLDRAYKNFFEGRAKYPKFRSRKRGIGSFRLTGSIAVFHDSVQLPRIGRVRLKEKGYLPTEGVHILSATASEKAGRWFVSVQVEEEIEALINVGPIVGVDVGISPLAKVSDGAVIENPKALARFEWKRKRLQRSLSRKMKDSRNRLDAKTRLAKCDLRIASIRRDAQHKATTMLATTKSVIGVESLNVAGLLKNHCLAKQLA</sequence>
<reference evidence="3" key="1">
    <citation type="journal article" date="2014" name="Front. Microbiol.">
        <title>High frequency of phylogenetically diverse reductive dehalogenase-homologous genes in deep subseafloor sedimentary metagenomes.</title>
        <authorList>
            <person name="Kawai M."/>
            <person name="Futagami T."/>
            <person name="Toyoda A."/>
            <person name="Takaki Y."/>
            <person name="Nishi S."/>
            <person name="Hori S."/>
            <person name="Arai W."/>
            <person name="Tsubouchi T."/>
            <person name="Morono Y."/>
            <person name="Uchiyama I."/>
            <person name="Ito T."/>
            <person name="Fujiyama A."/>
            <person name="Inagaki F."/>
            <person name="Takami H."/>
        </authorList>
    </citation>
    <scope>NUCLEOTIDE SEQUENCE</scope>
    <source>
        <strain evidence="3">Expedition CK06-06</strain>
    </source>
</reference>
<comment type="caution">
    <text evidence="3">The sequence shown here is derived from an EMBL/GenBank/DDBJ whole genome shotgun (WGS) entry which is preliminary data.</text>
</comment>
<evidence type="ECO:0008006" key="4">
    <source>
        <dbReference type="Google" id="ProtNLM"/>
    </source>
</evidence>
<dbReference type="EMBL" id="BARV01023050">
    <property type="protein sequence ID" value="GAI27004.1"/>
    <property type="molecule type" value="Genomic_DNA"/>
</dbReference>
<dbReference type="AlphaFoldDB" id="X1P7X2"/>
<evidence type="ECO:0000259" key="1">
    <source>
        <dbReference type="Pfam" id="PF01385"/>
    </source>
</evidence>
<dbReference type="InterPro" id="IPR021027">
    <property type="entry name" value="Transposase_put_HTH"/>
</dbReference>
<feature type="domain" description="Transposase putative helix-turn-helix" evidence="2">
    <location>
        <begin position="1"/>
        <end position="32"/>
    </location>
</feature>
<name>X1P7X2_9ZZZZ</name>
<protein>
    <recommendedName>
        <fullName evidence="4">Transposase IS891/IS1136/IS1341 domain-containing protein</fullName>
    </recommendedName>
</protein>
<feature type="domain" description="Probable transposase IS891/IS1136/IS1341" evidence="1">
    <location>
        <begin position="148"/>
        <end position="261"/>
    </location>
</feature>
<evidence type="ECO:0000313" key="3">
    <source>
        <dbReference type="EMBL" id="GAI27004.1"/>
    </source>
</evidence>
<accession>X1P7X2</accession>
<feature type="non-terminal residue" evidence="3">
    <location>
        <position position="269"/>
    </location>
</feature>
<gene>
    <name evidence="3" type="ORF">S06H3_37883</name>
</gene>
<dbReference type="Pfam" id="PF01385">
    <property type="entry name" value="OrfB_IS605"/>
    <property type="match status" value="1"/>
</dbReference>
<proteinExistence type="predicted"/>
<dbReference type="NCBIfam" id="NF040570">
    <property type="entry name" value="guided_TnpB"/>
    <property type="match status" value="1"/>
</dbReference>
<organism evidence="3">
    <name type="scientific">marine sediment metagenome</name>
    <dbReference type="NCBI Taxonomy" id="412755"/>
    <lineage>
        <taxon>unclassified sequences</taxon>
        <taxon>metagenomes</taxon>
        <taxon>ecological metagenomes</taxon>
    </lineage>
</organism>
<dbReference type="Pfam" id="PF12323">
    <property type="entry name" value="HTH_OrfB_IS605"/>
    <property type="match status" value="1"/>
</dbReference>